<feature type="compositionally biased region" description="Polar residues" evidence="2">
    <location>
        <begin position="1035"/>
        <end position="1057"/>
    </location>
</feature>
<feature type="compositionally biased region" description="Polar residues" evidence="2">
    <location>
        <begin position="1322"/>
        <end position="1346"/>
    </location>
</feature>
<keyword evidence="4" id="KW-1185">Reference proteome</keyword>
<feature type="compositionally biased region" description="Basic and acidic residues" evidence="2">
    <location>
        <begin position="1212"/>
        <end position="1227"/>
    </location>
</feature>
<feature type="region of interest" description="Disordered" evidence="2">
    <location>
        <begin position="3692"/>
        <end position="3713"/>
    </location>
</feature>
<feature type="domain" description="C2H2-type" evidence="3">
    <location>
        <begin position="3471"/>
        <end position="3498"/>
    </location>
</feature>
<feature type="compositionally biased region" description="Basic residues" evidence="2">
    <location>
        <begin position="2768"/>
        <end position="2783"/>
    </location>
</feature>
<feature type="compositionally biased region" description="Basic and acidic residues" evidence="2">
    <location>
        <begin position="3950"/>
        <end position="3959"/>
    </location>
</feature>
<feature type="region of interest" description="Disordered" evidence="2">
    <location>
        <begin position="1906"/>
        <end position="1928"/>
    </location>
</feature>
<feature type="region of interest" description="Disordered" evidence="2">
    <location>
        <begin position="2386"/>
        <end position="2485"/>
    </location>
</feature>
<feature type="domain" description="C2H2-type" evidence="3">
    <location>
        <begin position="2623"/>
        <end position="2651"/>
    </location>
</feature>
<dbReference type="GeneID" id="106550893"/>
<feature type="region of interest" description="Disordered" evidence="2">
    <location>
        <begin position="3599"/>
        <end position="3644"/>
    </location>
</feature>
<dbReference type="Gene3D" id="3.30.160.60">
    <property type="entry name" value="Classic Zinc Finger"/>
    <property type="match status" value="2"/>
</dbReference>
<dbReference type="SMART" id="SM00355">
    <property type="entry name" value="ZnF_C2H2"/>
    <property type="match status" value="8"/>
</dbReference>
<feature type="compositionally biased region" description="Basic residues" evidence="2">
    <location>
        <begin position="3970"/>
        <end position="3982"/>
    </location>
</feature>
<dbReference type="InterPro" id="IPR036236">
    <property type="entry name" value="Znf_C2H2_sf"/>
</dbReference>
<accession>A0A6I9YKR8</accession>
<feature type="compositionally biased region" description="Polar residues" evidence="2">
    <location>
        <begin position="2503"/>
        <end position="2512"/>
    </location>
</feature>
<feature type="compositionally biased region" description="Basic and acidic residues" evidence="2">
    <location>
        <begin position="3090"/>
        <end position="3112"/>
    </location>
</feature>
<dbReference type="OrthoDB" id="9897853at2759"/>
<dbReference type="PANTHER" id="PTHR21465:SF2">
    <property type="entry name" value="ZINC FINGER PROTEIN 469"/>
    <property type="match status" value="1"/>
</dbReference>
<feature type="domain" description="C2H2-type" evidence="3">
    <location>
        <begin position="3552"/>
        <end position="3574"/>
    </location>
</feature>
<feature type="compositionally biased region" description="Polar residues" evidence="2">
    <location>
        <begin position="2737"/>
        <end position="2760"/>
    </location>
</feature>
<feature type="region of interest" description="Disordered" evidence="2">
    <location>
        <begin position="957"/>
        <end position="1110"/>
    </location>
</feature>
<dbReference type="GO" id="GO:0008270">
    <property type="term" value="F:zinc ion binding"/>
    <property type="evidence" value="ECO:0007669"/>
    <property type="project" value="UniProtKB-KW"/>
</dbReference>
<feature type="compositionally biased region" description="Basic and acidic residues" evidence="2">
    <location>
        <begin position="3990"/>
        <end position="4015"/>
    </location>
</feature>
<feature type="compositionally biased region" description="Basic and acidic residues" evidence="2">
    <location>
        <begin position="2387"/>
        <end position="2400"/>
    </location>
</feature>
<feature type="region of interest" description="Disordered" evidence="2">
    <location>
        <begin position="2501"/>
        <end position="2529"/>
    </location>
</feature>
<feature type="compositionally biased region" description="Pro residues" evidence="2">
    <location>
        <begin position="617"/>
        <end position="629"/>
    </location>
</feature>
<dbReference type="PROSITE" id="PS00028">
    <property type="entry name" value="ZINC_FINGER_C2H2_1"/>
    <property type="match status" value="6"/>
</dbReference>
<feature type="region of interest" description="Disordered" evidence="2">
    <location>
        <begin position="1182"/>
        <end position="1366"/>
    </location>
</feature>
<feature type="compositionally biased region" description="Basic and acidic residues" evidence="2">
    <location>
        <begin position="1264"/>
        <end position="1279"/>
    </location>
</feature>
<feature type="region of interest" description="Disordered" evidence="2">
    <location>
        <begin position="3806"/>
        <end position="3877"/>
    </location>
</feature>
<dbReference type="PANTHER" id="PTHR21465">
    <property type="entry name" value="ZINC FINGER PROTEIN 469"/>
    <property type="match status" value="1"/>
</dbReference>
<proteinExistence type="predicted"/>
<feature type="region of interest" description="Disordered" evidence="2">
    <location>
        <begin position="1"/>
        <end position="165"/>
    </location>
</feature>
<feature type="compositionally biased region" description="Basic and acidic residues" evidence="2">
    <location>
        <begin position="114"/>
        <end position="130"/>
    </location>
</feature>
<dbReference type="PROSITE" id="PS50157">
    <property type="entry name" value="ZINC_FINGER_C2H2_2"/>
    <property type="match status" value="5"/>
</dbReference>
<feature type="region of interest" description="Disordered" evidence="2">
    <location>
        <begin position="3144"/>
        <end position="3195"/>
    </location>
</feature>
<feature type="compositionally biased region" description="Basic residues" evidence="2">
    <location>
        <begin position="2639"/>
        <end position="2648"/>
    </location>
</feature>
<feature type="compositionally biased region" description="Basic and acidic residues" evidence="2">
    <location>
        <begin position="60"/>
        <end position="73"/>
    </location>
</feature>
<feature type="compositionally biased region" description="Basic and acidic residues" evidence="2">
    <location>
        <begin position="3176"/>
        <end position="3189"/>
    </location>
</feature>
<reference evidence="5" key="1">
    <citation type="submission" date="2025-08" db="UniProtKB">
        <authorList>
            <consortium name="RefSeq"/>
        </authorList>
    </citation>
    <scope>IDENTIFICATION</scope>
    <source>
        <tissue evidence="5">Skeletal muscle</tissue>
    </source>
</reference>
<sequence>MGETQHVYATREVESGGQDKVLSFEAFGKKDPGEVESRRLLDSSESEGPSGGHNGTDLVSNKEKEPHSQREAVIRPQKAGKIDFKSLNNRPRFSGAGPWGAAKGDPPSPPGRNRARDKSSRRSGRSERGHQQLYRLTLSNARPNPTIGIAYPQQKITPPKKVEADRGPVLGSYRFHVPSLPERDLKLPEEELSFGRCFPEAPTSHISSNYTSQATTACPSHGSKIQPLVSVPPESPDAKGQLPYLEFQANGSHLWPSPDKDYPGAKNGLPAPKQSMHCLGPLSFQYPFSPLHSSASDPFQGEAHPQDYGDNLSLATSQASHSAFPFHSSSGEEVLGNGSYDNVESRTYGLPPPPAPFHLPQTLGPPLPCYKGRSGPSPDHNGAISPSGAIDQIPSTFQENPAVFPPSLHASSTPKAVGQRYPSLSKDGVASQRILDVGSSLRRNGLPVTLPQVHFQNKASSEASSLVPFEKTLPASVQAHPRLLQAWEGGKKTYPAMEPSSAGSPGPGVSQISFGYPSGLGKKAWQHLHLASGVPGQNRLELSRKLASQKLPFPLSTPEWEGSKKLPQNPTSYPSKALGAEDLAPPSCSSASGLSFEGPSEVETSKNKTFFLSLSPARPPIPSHHPPSPCLGLPPLAPSPKGSPLSSPNLNSSCSSPTLTSSSPPGHSFEEEAPMAASTFFHHQGHPKDGTKPFQASELLGASSAPYQMANPIKAFHQELLYKGVSVDSHFQKSNADASKRCPEGFESEVPPPPYPYSSSRHFLASSLSSTSLDQLDVFLTCKQCDQNFSNLSSFLEHRQFCGSHVVLPGQAKDSSRGAEVKKQHHASPESAKLAQASLGMLLPSDPHLQLLALNKTVDFLVDVEGKSESKDDPLKLNQLNGFPGNFLPLNPSDLEIDDAKLDSLITEALNGLGYQSDNPEIDSSFIDVFADEELVSVKAANAGTPFKAKENLALGKKSKHGAMDESMKMLSCSDDHPSGELAKNKTSKQPKERGTNWLSDFGEERHETFKSTELPRNKAPEPSVLGAAAEEVPSVQQRAGKKNSSAPFLPTKQGSPAMSDLRQTKNLPSASPRSKLKPSDTHSRAESTTLPTEDAKKRKPRSGSWSKELIHKIVQQKNKFHKLHSQTSKAVSLSLLTNRLLPETKDNKFGEYEYMSESDDERVEYAKRHCRRKLGSRFSGRLRSGLSRRNQGRGGREKGTEPIWRYGGSRRGQEELERLASKELQRTEGPVARVRRRSSRSSTSSCQSLSVSSETSNSPQSIERADSDTEREREERKQFLKISRRVTPLNVPEKETLRRSHAMGSDLTGKPNKVDPPQPQPVENQKFQKDNPSVPQDPHLTQSREVSYHSEATAGKGPTVLLSPDDSGQYHGAFCGDREEPRVMPKDAGEAEGHHRHQCTASKGGVLKNPVEELSGSPSVGKHSLPSEGGTSYGQVDLEGLKNQQELMMPVGCFSDNPGGGEIAGKGVNTFLDAANAFYDCKELSHSYEAPSLFSGPPAMEPSPNGNAYLCQGDFDVPSFKVKHEAILPCESDNAQRKVPSPLNFDSSSVFLEFPIAEFDANLYDSVASSKDNYIPFECANHQLSKIIPFDQQYPSFLPEKDWTLMEDVSPILAGGTPQIPRPPVEKPALSSEISPLTLSDQLSDYNVHFMNGLSEDELEIKRLVTELESQLQANKLPLQAPHGDQASVDHISMEAKEPTPGFLSLSLDQEQEGKGLFLMEAGYESGKLLSTEPFSCENIAHEKRPLPALETKYGSPDDPWPCAGSFSPLESAPDLILVGPFSPQEHQDKTAEDLKDIKISAEVDFGGIKNASAGILSDSCLDEVSNSSRAPDYPEQAIQSPDSIFPESLEDRDLEPHDNLPLRPDVFPKILLEEKTCGSPTELESYGHEVPRLHPEFDLQDVDTLESDGNLSSGAQGKNPEKHPPEKLETTTLFQDNEGEHLGNNEETGSQTICQTLMLNAKADRGDTPHFDVLTFPKEVDGEVGFESPTREKGGNPLQQLQLFVARTVKNNEEELVSSSFPAQHPVAHLPSCQSLPPEPGEELVGKEPHEEVTCGPVLENKRETLLKKTEKLAGFPTQLLSEPETESKHFDEWASDASKDSAPLNPAQCANLVQQQRFKVDCLEVNGHAMHAEGISMEPDDLSPLNNSETASELSGGRTQPSQVTGLAGWVEAEKTLAFRDCRKSPLSPWPSEKETPRGALSAMLQAHGGSCASWNAGDQELGAAKVHRVEERDDQLQHLQLGMSLTPIYSPESQTEDAQLLQRNDFSSANSSDSTEAHESEKQVSYYPEASQAGLSLDAGFADQEMVLKTKNATGSDFGGILSEETTDAITAATQQVAFLACSFPSVLEKTAVPRQSPPRQKGCTEALPFFCDAISHLPPDVPDAKAEDLNHDPLEPQKNVPLGYSSALCSDKESSSTANTNRPLNLQVGGCKSPSRLPLKSKKHSEVLSTNRPDEDKGVFSARNEPGCPPAASTHDISLSPLPSGIDSVELRGGVCNENVSSTSQPQGAKVIEGDPRGESRDPCQSEYFQRDVDVQGVPVVLLTKMADDTSQIPPRRPSSDPQDPENRSNLGKEDSASNENVKKSSDCTEQSIPEDPILRNYSKPGQSKARKRRGLQIACDICSTSFRSKTGLMRHKAVKHQKQKESVVLPDDNSTPLEKALKAGKALPRKSLKSFIQENPSHSELSKAVGQPSPKTSRRRKKKAQSQEGIGKELHGPNVISLDATHESQTTHEIQPISSQAEKSEGSEIQSRKNTSTEKLIRAVHAKSSYTRRKTKERPRQTKTTSDKNEVTASYLQESELPPVHCKATGITDDHILTTVTEEPGDGPEEPIEVSLPWLPQQPLTNELENTGEKRTSAERIKVGPQLPRNGESPQEEGEELGQEEHIHERWTSRYVKEGENELNQKLSEKGLLEETACTSQNSPLVDLTSPNTFSPPSPPGTASEPGSPKPTPEKALGAPCFITPESWKTENPQPQKEASAAVKPDLPSLFDDDSTFSQLFPRNDEFARRKCTRVYGKRSKKPKAVLEIIAKPEGPPDLLTIRMASDLGENSSFCVTREDPCEYDTISVDDALMLNMCHGSKAASDDVNSRPTKETARQLDTWQKEDDGDLKNSRVFLCKGSPTGPLPCFESWKSHEEATENDSVEGPSCSSPRQLPYGPSGAEDNPELPDLKERSQGTREETSSAFPTIDMEMLNMKFEARAVGFCPVGEDQLSPTKDEDNATLGFKPTSVLRVKPVKHKLEEGKAGKTRHDLNLKNKDKQYKCKVCFQWFLTLGELDFHKLSHNPSPPPTCYMCVQRKFSSREQLRDHLREKHTKNKAGLWACGMCLKEISEVWMYNEHLREHATQFARKGQAQKSVLGLGFSEEDAAVTHFLNSIICRKPSKFSKQAEAGNGAAAGSEVKGPKEFSGQETVVHKDMPETPSRIRPPAASLKVPAVPSPDPVPKVEGAQKSVPIHPECKDPSRDCHHCGKQFPKPFKLQRHLVVHSLQKIFLCHKCPMFYQETKELRSHLSQEHEIAEEADIKHTTLYACELCADVMHVIKKSFICSTCNYTFSKKEQYDRHMEKHLVGSSKTFRFRGVMRPGLLAKYGKKDVKEETRARAEAPAAKKKKVSHHHNSPELALPGHLDGPQASQEGSQTLLSADEALSAATSLAMPPSSQPPMETEGLGRDFSSLLAKRGTSPLHHLLPSLPLEPQDKPRSPEHITALSPETWGHAESPALLLNSPDALSGDLANVSPKKTSAAQEKLSLAYLSEKHNKERNIPETAIVSRRVEHNTGTWESPYLEDLASKVPRFSSENLGSSECKWSPEVQWSSNPNLNGTAPRESGSKLRLPETSFRELPLKDKSSSSTLNRPAKEVPSKKIVGSQANADNTPGIHCCLDGAEEVQMCSLSKDKAFPEMDGTAHPKDTSSGVGAKETELNLVRPASGHLQGEVAGAQSKSHHSELNKFPERPAVNRPANPHSKKPKEHNKASHRGSSASRENIEGDGSKKRKGRSQDSVKGDHVKKVDWPTTEALAFSSRRRETHANKQGPKLKVSVTDSQLRKLVLDPGFQKKVEIGHANGELRRKKEILGSKALCPLLTKDPSASLPSSLNRRRAVQGAKVPTSHSYRTAESQTHLLNQLFGQKLTSFKIPLRRDTSE</sequence>
<organism evidence="4 5">
    <name type="scientific">Thamnophis sirtalis</name>
    <dbReference type="NCBI Taxonomy" id="35019"/>
    <lineage>
        <taxon>Eukaryota</taxon>
        <taxon>Metazoa</taxon>
        <taxon>Chordata</taxon>
        <taxon>Craniata</taxon>
        <taxon>Vertebrata</taxon>
        <taxon>Euteleostomi</taxon>
        <taxon>Lepidosauria</taxon>
        <taxon>Squamata</taxon>
        <taxon>Bifurcata</taxon>
        <taxon>Unidentata</taxon>
        <taxon>Episquamata</taxon>
        <taxon>Toxicofera</taxon>
        <taxon>Serpentes</taxon>
        <taxon>Colubroidea</taxon>
        <taxon>Colubridae</taxon>
        <taxon>Natricinae</taxon>
        <taxon>Thamnophis</taxon>
    </lineage>
</organism>
<evidence type="ECO:0000256" key="2">
    <source>
        <dbReference type="SAM" id="MobiDB-lite"/>
    </source>
</evidence>
<feature type="compositionally biased region" description="Basic and acidic residues" evidence="2">
    <location>
        <begin position="27"/>
        <end position="42"/>
    </location>
</feature>
<feature type="region of interest" description="Disordered" evidence="2">
    <location>
        <begin position="2683"/>
        <end position="2800"/>
    </location>
</feature>
<gene>
    <name evidence="5" type="primary">ZNF469</name>
</gene>
<keyword evidence="1" id="KW-0479">Metal-binding</keyword>
<feature type="compositionally biased region" description="Basic and acidic residues" evidence="2">
    <location>
        <begin position="1003"/>
        <end position="1020"/>
    </location>
</feature>
<feature type="region of interest" description="Disordered" evidence="2">
    <location>
        <begin position="2551"/>
        <end position="2619"/>
    </location>
</feature>
<feature type="compositionally biased region" description="Basic residues" evidence="2">
    <location>
        <begin position="3614"/>
        <end position="3623"/>
    </location>
</feature>
<dbReference type="InterPro" id="IPR013087">
    <property type="entry name" value="Znf_C2H2_type"/>
</dbReference>
<name>A0A6I9YKR8_9SAUR</name>
<keyword evidence="1" id="KW-0863">Zinc-finger</keyword>
<dbReference type="CTD" id="84627"/>
<feature type="compositionally biased region" description="Polar residues" evidence="2">
    <location>
        <begin position="1909"/>
        <end position="1918"/>
    </location>
</feature>
<dbReference type="InterPro" id="IPR039270">
    <property type="entry name" value="ZNF469"/>
</dbReference>
<dbReference type="RefSeq" id="XP_013924355.1">
    <property type="nucleotide sequence ID" value="XM_014068880.1"/>
</dbReference>
<feature type="compositionally biased region" description="Basic and acidic residues" evidence="2">
    <location>
        <begin position="2857"/>
        <end position="2868"/>
    </location>
</feature>
<dbReference type="KEGG" id="tsr:106550893"/>
<feature type="compositionally biased region" description="Basic and acidic residues" evidence="2">
    <location>
        <begin position="2570"/>
        <end position="2592"/>
    </location>
</feature>
<feature type="region of interest" description="Disordered" evidence="2">
    <location>
        <begin position="2639"/>
        <end position="2662"/>
    </location>
</feature>
<evidence type="ECO:0000256" key="1">
    <source>
        <dbReference type="PROSITE-ProRule" id="PRU00042"/>
    </source>
</evidence>
<feature type="region of interest" description="Disordered" evidence="2">
    <location>
        <begin position="397"/>
        <end position="422"/>
    </location>
</feature>
<feature type="region of interest" description="Disordered" evidence="2">
    <location>
        <begin position="1394"/>
        <end position="1436"/>
    </location>
</feature>
<feature type="region of interest" description="Disordered" evidence="2">
    <location>
        <begin position="617"/>
        <end position="670"/>
    </location>
</feature>
<feature type="compositionally biased region" description="Basic and acidic residues" evidence="2">
    <location>
        <begin position="3834"/>
        <end position="3854"/>
    </location>
</feature>
<evidence type="ECO:0000259" key="3">
    <source>
        <dbReference type="PROSITE" id="PS50157"/>
    </source>
</evidence>
<evidence type="ECO:0000313" key="4">
    <source>
        <dbReference type="Proteomes" id="UP000504617"/>
    </source>
</evidence>
<protein>
    <submittedName>
        <fullName evidence="5">Zinc finger protein 469</fullName>
    </submittedName>
</protein>
<feature type="compositionally biased region" description="Polar residues" evidence="2">
    <location>
        <begin position="2147"/>
        <end position="2166"/>
    </location>
</feature>
<feature type="domain" description="C2H2-type" evidence="3">
    <location>
        <begin position="3269"/>
        <end position="3296"/>
    </location>
</feature>
<feature type="compositionally biased region" description="Low complexity" evidence="2">
    <location>
        <begin position="631"/>
        <end position="665"/>
    </location>
</feature>
<dbReference type="SUPFAM" id="SSF57667">
    <property type="entry name" value="beta-beta-alpha zinc fingers"/>
    <property type="match status" value="1"/>
</dbReference>
<feature type="region of interest" description="Disordered" evidence="2">
    <location>
        <begin position="2927"/>
        <end position="2993"/>
    </location>
</feature>
<feature type="compositionally biased region" description="Basic and acidic residues" evidence="2">
    <location>
        <begin position="2517"/>
        <end position="2529"/>
    </location>
</feature>
<feature type="region of interest" description="Disordered" evidence="2">
    <location>
        <begin position="2270"/>
        <end position="2291"/>
    </location>
</feature>
<feature type="region of interest" description="Disordered" evidence="2">
    <location>
        <begin position="2855"/>
        <end position="2896"/>
    </location>
</feature>
<feature type="region of interest" description="Disordered" evidence="2">
    <location>
        <begin position="2138"/>
        <end position="2166"/>
    </location>
</feature>
<feature type="compositionally biased region" description="Basic and acidic residues" evidence="2">
    <location>
        <begin position="3599"/>
        <end position="3609"/>
    </location>
</feature>
<feature type="compositionally biased region" description="Polar residues" evidence="2">
    <location>
        <begin position="2420"/>
        <end position="2429"/>
    </location>
</feature>
<feature type="region of interest" description="Disordered" evidence="2">
    <location>
        <begin position="3425"/>
        <end position="3461"/>
    </location>
</feature>
<dbReference type="Proteomes" id="UP000504617">
    <property type="component" value="Unplaced"/>
</dbReference>
<feature type="compositionally biased region" description="Low complexity" evidence="2">
    <location>
        <begin position="1241"/>
        <end position="1257"/>
    </location>
</feature>
<feature type="domain" description="C2H2-type" evidence="3">
    <location>
        <begin position="780"/>
        <end position="805"/>
    </location>
</feature>
<feature type="region of interest" description="Disordered" evidence="2">
    <location>
        <begin position="3088"/>
        <end position="3112"/>
    </location>
</feature>
<feature type="compositionally biased region" description="Basic and acidic residues" evidence="2">
    <location>
        <begin position="962"/>
        <end position="979"/>
    </location>
</feature>
<feature type="region of interest" description="Disordered" evidence="2">
    <location>
        <begin position="553"/>
        <end position="601"/>
    </location>
</feature>
<keyword evidence="1" id="KW-0862">Zinc</keyword>
<feature type="compositionally biased region" description="Polar residues" evidence="2">
    <location>
        <begin position="3818"/>
        <end position="3828"/>
    </location>
</feature>
<feature type="region of interest" description="Disordered" evidence="2">
    <location>
        <begin position="3939"/>
        <end position="4015"/>
    </location>
</feature>
<evidence type="ECO:0000313" key="5">
    <source>
        <dbReference type="RefSeq" id="XP_013924355.1"/>
    </source>
</evidence>